<comment type="caution">
    <text evidence="2">The sequence shown here is derived from an EMBL/GenBank/DDBJ whole genome shotgun (WGS) entry which is preliminary data.</text>
</comment>
<reference evidence="3" key="1">
    <citation type="journal article" date="2019" name="Int. J. Syst. Evol. Microbiol.">
        <title>The Global Catalogue of Microorganisms (GCM) 10K type strain sequencing project: providing services to taxonomists for standard genome sequencing and annotation.</title>
        <authorList>
            <consortium name="The Broad Institute Genomics Platform"/>
            <consortium name="The Broad Institute Genome Sequencing Center for Infectious Disease"/>
            <person name="Wu L."/>
            <person name="Ma J."/>
        </authorList>
    </citation>
    <scope>NUCLEOTIDE SEQUENCE [LARGE SCALE GENOMIC DNA]</scope>
    <source>
        <strain evidence="3">CGMCC 1.10130</strain>
    </source>
</reference>
<evidence type="ECO:0000313" key="2">
    <source>
        <dbReference type="EMBL" id="GGA79388.1"/>
    </source>
</evidence>
<dbReference type="EMBL" id="BMDX01000010">
    <property type="protein sequence ID" value="GGA79388.1"/>
    <property type="molecule type" value="Genomic_DNA"/>
</dbReference>
<feature type="signal peptide" evidence="1">
    <location>
        <begin position="1"/>
        <end position="22"/>
    </location>
</feature>
<name>A0A8J2U5P1_9GAMM</name>
<accession>A0A8J2U5P1</accession>
<organism evidence="2 3">
    <name type="scientific">Neiella marina</name>
    <dbReference type="NCBI Taxonomy" id="508461"/>
    <lineage>
        <taxon>Bacteria</taxon>
        <taxon>Pseudomonadati</taxon>
        <taxon>Pseudomonadota</taxon>
        <taxon>Gammaproteobacteria</taxon>
        <taxon>Alteromonadales</taxon>
        <taxon>Echinimonadaceae</taxon>
        <taxon>Neiella</taxon>
    </lineage>
</organism>
<keyword evidence="1" id="KW-0732">Signal</keyword>
<gene>
    <name evidence="2" type="ORF">GCM10011369_21670</name>
</gene>
<protein>
    <recommendedName>
        <fullName evidence="4">Peptidase M61 catalytic domain-containing protein</fullName>
    </recommendedName>
</protein>
<dbReference type="AlphaFoldDB" id="A0A8J2U5P1"/>
<proteinExistence type="predicted"/>
<evidence type="ECO:0000313" key="3">
    <source>
        <dbReference type="Proteomes" id="UP000619743"/>
    </source>
</evidence>
<keyword evidence="3" id="KW-1185">Reference proteome</keyword>
<dbReference type="Proteomes" id="UP000619743">
    <property type="component" value="Unassembled WGS sequence"/>
</dbReference>
<feature type="chain" id="PRO_5035215983" description="Peptidase M61 catalytic domain-containing protein" evidence="1">
    <location>
        <begin position="23"/>
        <end position="310"/>
    </location>
</feature>
<evidence type="ECO:0000256" key="1">
    <source>
        <dbReference type="SAM" id="SignalP"/>
    </source>
</evidence>
<evidence type="ECO:0008006" key="4">
    <source>
        <dbReference type="Google" id="ProtNLM"/>
    </source>
</evidence>
<sequence>MFSRLLIIGFLLCSLCARNAIAASLQVTGADIEVAFESSIAANDQAKITVWLQRNSESLALLYGRFPVNQLTINVVSNPSNQAVPFARVKRGRIDGLVFYVDPSYPLEDFFADWKAPHEFAHLLIPYPGYDDIWLSEGLASLYQNFLPVVSGTWTEQQAWQGLVDGFNRGRRDNNQTQYSLSELAPLMHETSSFRRVYWSGAAFFLAAAKQLQLAGTSLPQTLEQFQRCCRQLRINWNGDKFVQRLDQFNKEQVFETLYTMWQQQHSIPQQTELLAWYGVQVRSQQVSLSYQMDHVERRLALYRVDFPAF</sequence>